<feature type="transmembrane region" description="Helical" evidence="13">
    <location>
        <begin position="154"/>
        <end position="172"/>
    </location>
</feature>
<gene>
    <name evidence="15" type="ORF">SAMN05216454_10134</name>
</gene>
<name>A0A1H8E8I9_9FIRM</name>
<evidence type="ECO:0000256" key="12">
    <source>
        <dbReference type="ARBA" id="ARBA00023264"/>
    </source>
</evidence>
<dbReference type="PANTHER" id="PTHR12358">
    <property type="entry name" value="SPHINGOSINE KINASE"/>
    <property type="match status" value="1"/>
</dbReference>
<evidence type="ECO:0000256" key="9">
    <source>
        <dbReference type="ARBA" id="ARBA00022842"/>
    </source>
</evidence>
<dbReference type="Proteomes" id="UP000199512">
    <property type="component" value="Unassembled WGS sequence"/>
</dbReference>
<evidence type="ECO:0000256" key="6">
    <source>
        <dbReference type="ARBA" id="ARBA00022741"/>
    </source>
</evidence>
<dbReference type="EMBL" id="FODF01000001">
    <property type="protein sequence ID" value="SEN15815.1"/>
    <property type="molecule type" value="Genomic_DNA"/>
</dbReference>
<evidence type="ECO:0000256" key="11">
    <source>
        <dbReference type="ARBA" id="ARBA00023209"/>
    </source>
</evidence>
<feature type="domain" description="DAGKc" evidence="14">
    <location>
        <begin position="1"/>
        <end position="131"/>
    </location>
</feature>
<evidence type="ECO:0000256" key="7">
    <source>
        <dbReference type="ARBA" id="ARBA00022777"/>
    </source>
</evidence>
<dbReference type="NCBIfam" id="TIGR00147">
    <property type="entry name" value="YegS/Rv2252/BmrU family lipid kinase"/>
    <property type="match status" value="1"/>
</dbReference>
<accession>A0A1H8E8I9</accession>
<keyword evidence="12" id="KW-1208">Phospholipid metabolism</keyword>
<evidence type="ECO:0000313" key="15">
    <source>
        <dbReference type="EMBL" id="SEN15815.1"/>
    </source>
</evidence>
<keyword evidence="9" id="KW-0460">Magnesium</keyword>
<keyword evidence="8" id="KW-0067">ATP-binding</keyword>
<keyword evidence="4" id="KW-0808">Transferase</keyword>
<dbReference type="GO" id="GO:0005886">
    <property type="term" value="C:plasma membrane"/>
    <property type="evidence" value="ECO:0007669"/>
    <property type="project" value="TreeGrafter"/>
</dbReference>
<dbReference type="PROSITE" id="PS50146">
    <property type="entry name" value="DAGK"/>
    <property type="match status" value="1"/>
</dbReference>
<proteinExistence type="inferred from homology"/>
<dbReference type="Pfam" id="PF19279">
    <property type="entry name" value="YegS_C"/>
    <property type="match status" value="1"/>
</dbReference>
<keyword evidence="13" id="KW-0812">Transmembrane</keyword>
<evidence type="ECO:0000256" key="3">
    <source>
        <dbReference type="ARBA" id="ARBA00022516"/>
    </source>
</evidence>
<keyword evidence="6" id="KW-0547">Nucleotide-binding</keyword>
<keyword evidence="13" id="KW-0472">Membrane</keyword>
<dbReference type="Gene3D" id="3.40.50.10330">
    <property type="entry name" value="Probable inorganic polyphosphate/atp-NAD kinase, domain 1"/>
    <property type="match status" value="1"/>
</dbReference>
<evidence type="ECO:0000256" key="13">
    <source>
        <dbReference type="SAM" id="Phobius"/>
    </source>
</evidence>
<keyword evidence="5" id="KW-0479">Metal-binding</keyword>
<dbReference type="Gene3D" id="2.60.200.40">
    <property type="match status" value="1"/>
</dbReference>
<reference evidence="15 16" key="1">
    <citation type="submission" date="2016-10" db="EMBL/GenBank/DDBJ databases">
        <authorList>
            <person name="de Groot N.N."/>
        </authorList>
    </citation>
    <scope>NUCLEOTIDE SEQUENCE [LARGE SCALE GENOMIC DNA]</scope>
    <source>
        <strain evidence="15 16">Calf135</strain>
    </source>
</reference>
<keyword evidence="16" id="KW-1185">Reference proteome</keyword>
<comment type="similarity">
    <text evidence="2">Belongs to the diacylglycerol/lipid kinase family.</text>
</comment>
<keyword evidence="3" id="KW-0444">Lipid biosynthesis</keyword>
<evidence type="ECO:0000256" key="8">
    <source>
        <dbReference type="ARBA" id="ARBA00022840"/>
    </source>
</evidence>
<comment type="cofactor">
    <cofactor evidence="1">
        <name>Mg(2+)</name>
        <dbReference type="ChEBI" id="CHEBI:18420"/>
    </cofactor>
</comment>
<dbReference type="InterPro" id="IPR017438">
    <property type="entry name" value="ATP-NAD_kinase_N"/>
</dbReference>
<dbReference type="STRING" id="215200.SAMN05216454_10134"/>
<evidence type="ECO:0000256" key="5">
    <source>
        <dbReference type="ARBA" id="ARBA00022723"/>
    </source>
</evidence>
<evidence type="ECO:0000256" key="4">
    <source>
        <dbReference type="ARBA" id="ARBA00022679"/>
    </source>
</evidence>
<evidence type="ECO:0000259" key="14">
    <source>
        <dbReference type="PROSITE" id="PS50146"/>
    </source>
</evidence>
<evidence type="ECO:0000256" key="1">
    <source>
        <dbReference type="ARBA" id="ARBA00001946"/>
    </source>
</evidence>
<dbReference type="InterPro" id="IPR045540">
    <property type="entry name" value="YegS/DAGK_C"/>
</dbReference>
<dbReference type="InterPro" id="IPR005218">
    <property type="entry name" value="Diacylglycerol/lipid_kinase"/>
</dbReference>
<organism evidence="15 16">
    <name type="scientific">Peptostreptococcus russellii</name>
    <dbReference type="NCBI Taxonomy" id="215200"/>
    <lineage>
        <taxon>Bacteria</taxon>
        <taxon>Bacillati</taxon>
        <taxon>Bacillota</taxon>
        <taxon>Clostridia</taxon>
        <taxon>Peptostreptococcales</taxon>
        <taxon>Peptostreptococcaceae</taxon>
        <taxon>Peptostreptococcus</taxon>
    </lineage>
</organism>
<evidence type="ECO:0000256" key="10">
    <source>
        <dbReference type="ARBA" id="ARBA00023098"/>
    </source>
</evidence>
<dbReference type="PANTHER" id="PTHR12358:SF106">
    <property type="entry name" value="LIPID KINASE YEGS"/>
    <property type="match status" value="1"/>
</dbReference>
<dbReference type="SUPFAM" id="SSF111331">
    <property type="entry name" value="NAD kinase/diacylglycerol kinase-like"/>
    <property type="match status" value="1"/>
</dbReference>
<dbReference type="OrthoDB" id="142078at2"/>
<dbReference type="GO" id="GO:0046872">
    <property type="term" value="F:metal ion binding"/>
    <property type="evidence" value="ECO:0007669"/>
    <property type="project" value="UniProtKB-KW"/>
</dbReference>
<dbReference type="Pfam" id="PF00781">
    <property type="entry name" value="DAGK_cat"/>
    <property type="match status" value="1"/>
</dbReference>
<dbReference type="RefSeq" id="WP_091972869.1">
    <property type="nucleotide sequence ID" value="NZ_FODF01000001.1"/>
</dbReference>
<dbReference type="InterPro" id="IPR001206">
    <property type="entry name" value="Diacylglycerol_kinase_cat_dom"/>
</dbReference>
<keyword evidence="10" id="KW-0443">Lipid metabolism</keyword>
<dbReference type="GO" id="GO:0005524">
    <property type="term" value="F:ATP binding"/>
    <property type="evidence" value="ECO:0007669"/>
    <property type="project" value="UniProtKB-KW"/>
</dbReference>
<dbReference type="InterPro" id="IPR016064">
    <property type="entry name" value="NAD/diacylglycerol_kinase_sf"/>
</dbReference>
<dbReference type="SMART" id="SM00046">
    <property type="entry name" value="DAGKc"/>
    <property type="match status" value="1"/>
</dbReference>
<keyword evidence="11" id="KW-0594">Phospholipid biosynthesis</keyword>
<sequence length="294" mass="32663">MKRYLVVYNPIAGKNNKKNWVDKLVKEIEKSGGRADLVTTEYAGHAREISYKYAKDYDVLVSAGGDGTLNELATGILEAKSKVVLGILPIGSGNDYYRNFASPKDIKKAIDTIINGKIKMVDIGKGNSGRYLLNIASIGLDCLTVKKAKKLKKIFGGSLGYLFSLIYSIVVFKKQNLKINIDDREIEAKSVLYCFGKGKSYGGGIRIMPWVDSSDGVFHMVNIVDVNKFILILLSPSIALGKHTVFKKYVKTYNAKKIKVESEKTYDFNLDGEILENSNFIEYECIENALGILV</sequence>
<evidence type="ECO:0000256" key="2">
    <source>
        <dbReference type="ARBA" id="ARBA00005983"/>
    </source>
</evidence>
<dbReference type="AlphaFoldDB" id="A0A1H8E8I9"/>
<dbReference type="GO" id="GO:0008654">
    <property type="term" value="P:phospholipid biosynthetic process"/>
    <property type="evidence" value="ECO:0007669"/>
    <property type="project" value="UniProtKB-KW"/>
</dbReference>
<dbReference type="GO" id="GO:0016301">
    <property type="term" value="F:kinase activity"/>
    <property type="evidence" value="ECO:0007669"/>
    <property type="project" value="UniProtKB-KW"/>
</dbReference>
<evidence type="ECO:0000313" key="16">
    <source>
        <dbReference type="Proteomes" id="UP000199512"/>
    </source>
</evidence>
<dbReference type="InterPro" id="IPR050187">
    <property type="entry name" value="Lipid_Phosphate_FormReg"/>
</dbReference>
<keyword evidence="13" id="KW-1133">Transmembrane helix</keyword>
<protein>
    <submittedName>
        <fullName evidence="15">Diacylglycerol kinase (ATP)</fullName>
    </submittedName>
</protein>
<keyword evidence="7 15" id="KW-0418">Kinase</keyword>